<evidence type="ECO:0000256" key="3">
    <source>
        <dbReference type="ARBA" id="ARBA00023004"/>
    </source>
</evidence>
<keyword evidence="1" id="KW-0409">Iron storage</keyword>
<keyword evidence="2" id="KW-0479">Metal-binding</keyword>
<evidence type="ECO:0000256" key="1">
    <source>
        <dbReference type="ARBA" id="ARBA00022434"/>
    </source>
</evidence>
<dbReference type="EMBL" id="JAHLQO010000005">
    <property type="protein sequence ID" value="MBU5669800.1"/>
    <property type="molecule type" value="Genomic_DNA"/>
</dbReference>
<reference evidence="4 5" key="1">
    <citation type="submission" date="2021-06" db="EMBL/GenBank/DDBJ databases">
        <authorList>
            <person name="Sun Q."/>
            <person name="Li D."/>
        </authorList>
    </citation>
    <scope>NUCLEOTIDE SEQUENCE [LARGE SCALE GENOMIC DNA]</scope>
    <source>
        <strain evidence="4 5">MSJ-1</strain>
    </source>
</reference>
<organism evidence="4 5">
    <name type="scientific">Peptoniphilus ovalis</name>
    <dbReference type="NCBI Taxonomy" id="2841503"/>
    <lineage>
        <taxon>Bacteria</taxon>
        <taxon>Bacillati</taxon>
        <taxon>Bacillota</taxon>
        <taxon>Tissierellia</taxon>
        <taxon>Tissierellales</taxon>
        <taxon>Peptoniphilaceae</taxon>
        <taxon>Peptoniphilus</taxon>
    </lineage>
</organism>
<dbReference type="NCBIfam" id="TIGR04535">
    <property type="entry name" value="ferrit_encaps"/>
    <property type="match status" value="1"/>
</dbReference>
<keyword evidence="5" id="KW-1185">Reference proteome</keyword>
<evidence type="ECO:0000256" key="2">
    <source>
        <dbReference type="ARBA" id="ARBA00022723"/>
    </source>
</evidence>
<gene>
    <name evidence="4" type="ORF">KQI68_08120</name>
</gene>
<comment type="caution">
    <text evidence="4">The sequence shown here is derived from an EMBL/GenBank/DDBJ whole genome shotgun (WGS) entry which is preliminary data.</text>
</comment>
<evidence type="ECO:0000313" key="5">
    <source>
        <dbReference type="Proteomes" id="UP000783742"/>
    </source>
</evidence>
<evidence type="ECO:0000313" key="4">
    <source>
        <dbReference type="EMBL" id="MBU5669800.1"/>
    </source>
</evidence>
<proteinExistence type="predicted"/>
<dbReference type="Pfam" id="PF22277">
    <property type="entry name" value="EncFtn-like"/>
    <property type="match status" value="1"/>
</dbReference>
<dbReference type="InterPro" id="IPR054581">
    <property type="entry name" value="EncFtn-like"/>
</dbReference>
<accession>A0ABS6FI00</accession>
<dbReference type="InterPro" id="IPR030907">
    <property type="entry name" value="Ferrit_encaps"/>
</dbReference>
<dbReference type="RefSeq" id="WP_216549638.1">
    <property type="nucleotide sequence ID" value="NZ_JAHLQO010000005.1"/>
</dbReference>
<sequence length="99" mass="11946">MANDYHEPAKEMDEKCRDIIRAINSLKEEVEAVDWYTQRCAVATDKELKDIMWHNAKEEMEHAMMTLEWLRRNQDGWDEHMRTFLFAEGDIMEAEEEEH</sequence>
<dbReference type="Proteomes" id="UP000783742">
    <property type="component" value="Unassembled WGS sequence"/>
</dbReference>
<protein>
    <submittedName>
        <fullName evidence="4">Ferritin</fullName>
    </submittedName>
</protein>
<keyword evidence="3" id="KW-0408">Iron</keyword>
<name>A0ABS6FI00_9FIRM</name>